<comment type="caution">
    <text evidence="1">The sequence shown here is derived from an EMBL/GenBank/DDBJ whole genome shotgun (WGS) entry which is preliminary data.</text>
</comment>
<evidence type="ECO:0000313" key="1">
    <source>
        <dbReference type="EMBL" id="OLY78853.1"/>
    </source>
</evidence>
<keyword evidence="2" id="KW-1185">Reference proteome</keyword>
<dbReference type="Proteomes" id="UP000187455">
    <property type="component" value="Unassembled WGS sequence"/>
</dbReference>
<reference evidence="1 2" key="1">
    <citation type="journal article" date="2016" name="Mol. Biol. Evol.">
        <title>Genome-Wide Survey of Gut Fungi (Harpellales) Reveals the First Horizontally Transferred Ubiquitin Gene from a Mosquito Host.</title>
        <authorList>
            <person name="Wang Y."/>
            <person name="White M.M."/>
            <person name="Kvist S."/>
            <person name="Moncalvo J.M."/>
        </authorList>
    </citation>
    <scope>NUCLEOTIDE SEQUENCE [LARGE SCALE GENOMIC DNA]</scope>
    <source>
        <strain evidence="1 2">ALG-7-W6</strain>
    </source>
</reference>
<name>A0A1R0GPM3_9FUNG</name>
<evidence type="ECO:0000313" key="2">
    <source>
        <dbReference type="Proteomes" id="UP000187455"/>
    </source>
</evidence>
<proteinExistence type="predicted"/>
<accession>A0A1R0GPM3</accession>
<gene>
    <name evidence="1" type="ORF">AYI68_g7087</name>
</gene>
<organism evidence="1 2">
    <name type="scientific">Smittium mucronatum</name>
    <dbReference type="NCBI Taxonomy" id="133383"/>
    <lineage>
        <taxon>Eukaryota</taxon>
        <taxon>Fungi</taxon>
        <taxon>Fungi incertae sedis</taxon>
        <taxon>Zoopagomycota</taxon>
        <taxon>Kickxellomycotina</taxon>
        <taxon>Harpellomycetes</taxon>
        <taxon>Harpellales</taxon>
        <taxon>Legeriomycetaceae</taxon>
        <taxon>Smittium</taxon>
    </lineage>
</organism>
<dbReference type="AlphaFoldDB" id="A0A1R0GPM3"/>
<protein>
    <submittedName>
        <fullName evidence="1">Uncharacterized protein</fullName>
    </submittedName>
</protein>
<dbReference type="EMBL" id="LSSL01005398">
    <property type="protein sequence ID" value="OLY78853.1"/>
    <property type="molecule type" value="Genomic_DNA"/>
</dbReference>
<sequence length="190" mass="22103">MSEDTNAKLNEFTALLHQPMRKRKSELDDEGPFITPRIPVTKITFDGLHYSAAERFSIECGEDVRYHAATDSDGTFPSHTTDRLLRTQKDSRKYWDHNHRRLRYLVCDHHERMEFSGRVNHIFETDKKQSMDQDVFDTLLASKKTETRKRYIQPFRKRQKISVSYEATVSNLTTVQTFSAAVASAPSSRT</sequence>